<dbReference type="OrthoDB" id="4791315at2"/>
<dbReference type="KEGG" id="brv:CFK39_07430"/>
<proteinExistence type="predicted"/>
<feature type="compositionally biased region" description="Basic and acidic residues" evidence="1">
    <location>
        <begin position="28"/>
        <end position="49"/>
    </location>
</feature>
<dbReference type="RefSeq" id="WP_089064935.1">
    <property type="nucleotide sequence ID" value="NZ_CP022316.1"/>
</dbReference>
<organism evidence="3 4">
    <name type="scientific">Brachybacterium avium</name>
    <dbReference type="NCBI Taxonomy" id="2017485"/>
    <lineage>
        <taxon>Bacteria</taxon>
        <taxon>Bacillati</taxon>
        <taxon>Actinomycetota</taxon>
        <taxon>Actinomycetes</taxon>
        <taxon>Micrococcales</taxon>
        <taxon>Dermabacteraceae</taxon>
        <taxon>Brachybacterium</taxon>
    </lineage>
</organism>
<name>A0A220UBT0_9MICO</name>
<keyword evidence="2" id="KW-1133">Transmembrane helix</keyword>
<keyword evidence="2" id="KW-0472">Membrane</keyword>
<feature type="region of interest" description="Disordered" evidence="1">
    <location>
        <begin position="142"/>
        <end position="194"/>
    </location>
</feature>
<dbReference type="AlphaFoldDB" id="A0A220UBT0"/>
<feature type="transmembrane region" description="Helical" evidence="2">
    <location>
        <begin position="110"/>
        <end position="132"/>
    </location>
</feature>
<evidence type="ECO:0000256" key="1">
    <source>
        <dbReference type="SAM" id="MobiDB-lite"/>
    </source>
</evidence>
<accession>A0A220UBT0</accession>
<evidence type="ECO:0000313" key="3">
    <source>
        <dbReference type="EMBL" id="ASK65694.1"/>
    </source>
</evidence>
<keyword evidence="4" id="KW-1185">Reference proteome</keyword>
<gene>
    <name evidence="3" type="ORF">CFK39_07430</name>
</gene>
<evidence type="ECO:0000256" key="2">
    <source>
        <dbReference type="SAM" id="Phobius"/>
    </source>
</evidence>
<evidence type="ECO:0000313" key="4">
    <source>
        <dbReference type="Proteomes" id="UP000198398"/>
    </source>
</evidence>
<dbReference type="EMBL" id="CP022316">
    <property type="protein sequence ID" value="ASK65694.1"/>
    <property type="molecule type" value="Genomic_DNA"/>
</dbReference>
<keyword evidence="2" id="KW-0812">Transmembrane</keyword>
<protein>
    <submittedName>
        <fullName evidence="3">Uncharacterized protein</fullName>
    </submittedName>
</protein>
<feature type="region of interest" description="Disordered" evidence="1">
    <location>
        <begin position="1"/>
        <end position="104"/>
    </location>
</feature>
<sequence length="326" mass="34147">MTRGRQAPSGYDWEDSSAPSEPEPLALPDHRLPDHRRAAADGPTGRDGDPTAAGPDPGVLATDRDARGPEAQGSPFGAFEGAGPYGAPAFTYDPQPEQTTPGPRRGALPAWAIVAIVIVQAAALVASIALVLGGIERMTSRDPAAPLAEPSTEEESSDGPASSTSPEREPGTVTDSTGREVTDGTGGYDDPATVGEHTVSWTAWTEGTLSVTALEVDLEATVPRADGRDVVQDGYRLVLATYEVRYDGPGQLAPAEELWLTGESDLTYFPDVADGLVADPMKAISPLQDGETARFHSAFVVPEGEVDDFRLGVETFSGEILYFAAA</sequence>
<dbReference type="Proteomes" id="UP000198398">
    <property type="component" value="Chromosome"/>
</dbReference>
<reference evidence="4" key="1">
    <citation type="submission" date="2017-07" db="EMBL/GenBank/DDBJ databases">
        <title>Brachybacterium sp. VR2415.</title>
        <authorList>
            <person name="Tak E.J."/>
            <person name="Bae J.-W."/>
        </authorList>
    </citation>
    <scope>NUCLEOTIDE SEQUENCE [LARGE SCALE GENOMIC DNA]</scope>
    <source>
        <strain evidence="4">VR2415</strain>
    </source>
</reference>